<name>A0A926D1P3_9FIRM</name>
<dbReference type="PANTHER" id="PTHR45947:SF3">
    <property type="entry name" value="SULFOQUINOVOSYL TRANSFERASE SQD2"/>
    <property type="match status" value="1"/>
</dbReference>
<dbReference type="InterPro" id="IPR050194">
    <property type="entry name" value="Glycosyltransferase_grp1"/>
</dbReference>
<protein>
    <submittedName>
        <fullName evidence="3">Glycosyltransferase</fullName>
    </submittedName>
</protein>
<organism evidence="3 4">
    <name type="scientific">Luoshenia tenuis</name>
    <dbReference type="NCBI Taxonomy" id="2763654"/>
    <lineage>
        <taxon>Bacteria</taxon>
        <taxon>Bacillati</taxon>
        <taxon>Bacillota</taxon>
        <taxon>Clostridia</taxon>
        <taxon>Christensenellales</taxon>
        <taxon>Christensenellaceae</taxon>
        <taxon>Luoshenia</taxon>
    </lineage>
</organism>
<comment type="caution">
    <text evidence="3">The sequence shown here is derived from an EMBL/GenBank/DDBJ whole genome shotgun (WGS) entry which is preliminary data.</text>
</comment>
<dbReference type="RefSeq" id="WP_249285693.1">
    <property type="nucleotide sequence ID" value="NZ_JACRSO010000005.1"/>
</dbReference>
<keyword evidence="4" id="KW-1185">Reference proteome</keyword>
<feature type="domain" description="Glycosyltransferase subfamily 4-like N-terminal" evidence="2">
    <location>
        <begin position="15"/>
        <end position="187"/>
    </location>
</feature>
<accession>A0A926D1P3</accession>
<evidence type="ECO:0000259" key="1">
    <source>
        <dbReference type="Pfam" id="PF00534"/>
    </source>
</evidence>
<feature type="domain" description="Glycosyl transferase family 1" evidence="1">
    <location>
        <begin position="193"/>
        <end position="348"/>
    </location>
</feature>
<dbReference type="PANTHER" id="PTHR45947">
    <property type="entry name" value="SULFOQUINOVOSYL TRANSFERASE SQD2"/>
    <property type="match status" value="1"/>
</dbReference>
<dbReference type="SUPFAM" id="SSF53756">
    <property type="entry name" value="UDP-Glycosyltransferase/glycogen phosphorylase"/>
    <property type="match status" value="1"/>
</dbReference>
<dbReference type="Pfam" id="PF00534">
    <property type="entry name" value="Glycos_transf_1"/>
    <property type="match status" value="1"/>
</dbReference>
<dbReference type="GO" id="GO:0016757">
    <property type="term" value="F:glycosyltransferase activity"/>
    <property type="evidence" value="ECO:0007669"/>
    <property type="project" value="InterPro"/>
</dbReference>
<proteinExistence type="predicted"/>
<dbReference type="Gene3D" id="3.40.50.2000">
    <property type="entry name" value="Glycogen Phosphorylase B"/>
    <property type="match status" value="2"/>
</dbReference>
<evidence type="ECO:0000313" key="4">
    <source>
        <dbReference type="Proteomes" id="UP000654279"/>
    </source>
</evidence>
<sequence>MKILLVMDQYYGANNGATISARRFAGVLMAHGHEVRVACTAMGDMQSQGERAYLMRKQYIPIFDNLVTAQGMIFSKPDDALLEEAISWADVTHFLLPFAMAHHGIRICKRLGKPYTAAFHVQPENVSSSLHLGNVKFVNDGIYAWYRHYIYKDCAHIHCPSRFIAGELQKHGYKGKLHVISNGIDPDFTYRKQEKPAAYADKFIILMIGRLSIEKRQDVLIRAIKLSRHADRLTLVLAGKGPRKKQLEKLIRKLEVPAAIRFFDKKDLLDMIAVSDLYVHAADMEIEAMSCMEAFAGGLVPVIANSPKSATPQFALDERSLFRAGDPQDLARKIDYWIEHEDERKKMEHAYSALGKKYDLDTCVRQAEEMFREAMRGA</sequence>
<dbReference type="EMBL" id="JACRSO010000005">
    <property type="protein sequence ID" value="MBC8529912.1"/>
    <property type="molecule type" value="Genomic_DNA"/>
</dbReference>
<dbReference type="InterPro" id="IPR028098">
    <property type="entry name" value="Glyco_trans_4-like_N"/>
</dbReference>
<evidence type="ECO:0000259" key="2">
    <source>
        <dbReference type="Pfam" id="PF13439"/>
    </source>
</evidence>
<dbReference type="Pfam" id="PF13439">
    <property type="entry name" value="Glyco_transf_4"/>
    <property type="match status" value="1"/>
</dbReference>
<evidence type="ECO:0000313" key="3">
    <source>
        <dbReference type="EMBL" id="MBC8529912.1"/>
    </source>
</evidence>
<reference evidence="3" key="1">
    <citation type="submission" date="2020-08" db="EMBL/GenBank/DDBJ databases">
        <title>Genome public.</title>
        <authorList>
            <person name="Liu C."/>
            <person name="Sun Q."/>
        </authorList>
    </citation>
    <scope>NUCLEOTIDE SEQUENCE</scope>
    <source>
        <strain evidence="3">NSJ-44</strain>
    </source>
</reference>
<dbReference type="InterPro" id="IPR001296">
    <property type="entry name" value="Glyco_trans_1"/>
</dbReference>
<dbReference type="Proteomes" id="UP000654279">
    <property type="component" value="Unassembled WGS sequence"/>
</dbReference>
<dbReference type="AlphaFoldDB" id="A0A926D1P3"/>
<gene>
    <name evidence="3" type="ORF">H8699_10775</name>
</gene>